<proteinExistence type="predicted"/>
<protein>
    <submittedName>
        <fullName evidence="2">Immunity repressor</fullName>
    </submittedName>
</protein>
<dbReference type="Pfam" id="PF13560">
    <property type="entry name" value="HTH_31"/>
    <property type="match status" value="1"/>
</dbReference>
<organism evidence="2 3">
    <name type="scientific">Gordonia phage SoilAssassin</name>
    <dbReference type="NCBI Taxonomy" id="1821562"/>
    <lineage>
        <taxon>Viruses</taxon>
        <taxon>Duplodnaviria</taxon>
        <taxon>Heunggongvirae</taxon>
        <taxon>Uroviricota</taxon>
        <taxon>Caudoviricetes</taxon>
        <taxon>Attisvirus</taxon>
        <taxon>Attisvirus attis</taxon>
    </lineage>
</organism>
<dbReference type="RefSeq" id="YP_009303034.1">
    <property type="nucleotide sequence ID" value="NC_031251.1"/>
</dbReference>
<dbReference type="InterPro" id="IPR001387">
    <property type="entry name" value="Cro/C1-type_HTH"/>
</dbReference>
<dbReference type="Gene3D" id="1.10.260.40">
    <property type="entry name" value="lambda repressor-like DNA-binding domains"/>
    <property type="match status" value="1"/>
</dbReference>
<name>A0A142K8K7_9CAUD</name>
<dbReference type="CDD" id="cd00093">
    <property type="entry name" value="HTH_XRE"/>
    <property type="match status" value="1"/>
</dbReference>
<dbReference type="Proteomes" id="UP000207764">
    <property type="component" value="Segment"/>
</dbReference>
<dbReference type="EMBL" id="KU963246">
    <property type="protein sequence ID" value="AMS02440.1"/>
    <property type="molecule type" value="Genomic_DNA"/>
</dbReference>
<dbReference type="GO" id="GO:0003677">
    <property type="term" value="F:DNA binding"/>
    <property type="evidence" value="ECO:0007669"/>
    <property type="project" value="InterPro"/>
</dbReference>
<reference evidence="3" key="1">
    <citation type="submission" date="2016-03" db="EMBL/GenBank/DDBJ databases">
        <authorList>
            <person name="Ploux O."/>
        </authorList>
    </citation>
    <scope>NUCLEOTIDE SEQUENCE [LARGE SCALE GENOMIC DNA]</scope>
</reference>
<accession>A0A142K8K7</accession>
<dbReference type="OrthoDB" id="5084at10239"/>
<feature type="compositionally biased region" description="Polar residues" evidence="1">
    <location>
        <begin position="258"/>
        <end position="274"/>
    </location>
</feature>
<evidence type="ECO:0000256" key="1">
    <source>
        <dbReference type="SAM" id="MobiDB-lite"/>
    </source>
</evidence>
<dbReference type="InterPro" id="IPR010982">
    <property type="entry name" value="Lambda_DNA-bd_dom_sf"/>
</dbReference>
<evidence type="ECO:0000313" key="2">
    <source>
        <dbReference type="EMBL" id="AMS02440.1"/>
    </source>
</evidence>
<dbReference type="SUPFAM" id="SSF47413">
    <property type="entry name" value="lambda repressor-like DNA-binding domains"/>
    <property type="match status" value="1"/>
</dbReference>
<gene>
    <name evidence="2" type="primary">39</name>
    <name evidence="2" type="ORF">SEA_SOILASSASSIN_39</name>
</gene>
<feature type="region of interest" description="Disordered" evidence="1">
    <location>
        <begin position="208"/>
        <end position="319"/>
    </location>
</feature>
<evidence type="ECO:0000313" key="3">
    <source>
        <dbReference type="Proteomes" id="UP000207764"/>
    </source>
</evidence>
<sequence length="319" mass="35159">MFAEVDCCLPNFLGIVGYMDLDRYHEARLGDLVRQRRAELGLTQKEVHQAGGPTDTTLTKIENGEWTPGNRKNTLRKLDVGLAWVPGSAARVLAGGEPTPLLLEEDGYVGTDDHGEEVFSIPGVRSYETVTLRDGSTVPFPDDMLQDAEVARAYLRESPPDLDPRVRAILQGVVDRVDLETLQSRINRLDRAQLLELSEFVDELLTHQEEGATDDLTTKPTTAGRSGEAPEGQKTRGRGSLPRPRPSREQIRSAGRRITTTRAIKRPTLTSPNQPVDVEPPAYPPMDLPLAADTGGPKGIETPPTDDEFSQDPDDHRQE</sequence>
<dbReference type="GeneID" id="29124494"/>
<dbReference type="KEGG" id="vg:29124494"/>